<evidence type="ECO:0008006" key="4">
    <source>
        <dbReference type="Google" id="ProtNLM"/>
    </source>
</evidence>
<feature type="compositionally biased region" description="Polar residues" evidence="1">
    <location>
        <begin position="1"/>
        <end position="10"/>
    </location>
</feature>
<evidence type="ECO:0000256" key="1">
    <source>
        <dbReference type="SAM" id="MobiDB-lite"/>
    </source>
</evidence>
<gene>
    <name evidence="2" type="ORF">POM88_030540</name>
</gene>
<dbReference type="EMBL" id="JAUIZM010000007">
    <property type="protein sequence ID" value="KAK1374347.1"/>
    <property type="molecule type" value="Genomic_DNA"/>
</dbReference>
<reference evidence="2" key="1">
    <citation type="submission" date="2023-02" db="EMBL/GenBank/DDBJ databases">
        <title>Genome of toxic invasive species Heracleum sosnowskyi carries increased number of genes despite the absence of recent whole-genome duplications.</title>
        <authorList>
            <person name="Schelkunov M."/>
            <person name="Shtratnikova V."/>
            <person name="Makarenko M."/>
            <person name="Klepikova A."/>
            <person name="Omelchenko D."/>
            <person name="Novikova G."/>
            <person name="Obukhova E."/>
            <person name="Bogdanov V."/>
            <person name="Penin A."/>
            <person name="Logacheva M."/>
        </authorList>
    </citation>
    <scope>NUCLEOTIDE SEQUENCE</scope>
    <source>
        <strain evidence="2">Hsosn_3</strain>
        <tissue evidence="2">Leaf</tissue>
    </source>
</reference>
<evidence type="ECO:0000313" key="3">
    <source>
        <dbReference type="Proteomes" id="UP001237642"/>
    </source>
</evidence>
<comment type="caution">
    <text evidence="2">The sequence shown here is derived from an EMBL/GenBank/DDBJ whole genome shotgun (WGS) entry which is preliminary data.</text>
</comment>
<dbReference type="PANTHER" id="PTHR31286:SF180">
    <property type="entry name" value="OS10G0362600 PROTEIN"/>
    <property type="match status" value="1"/>
</dbReference>
<dbReference type="Proteomes" id="UP001237642">
    <property type="component" value="Unassembled WGS sequence"/>
</dbReference>
<dbReference type="AlphaFoldDB" id="A0AAD8HVP5"/>
<feature type="region of interest" description="Disordered" evidence="1">
    <location>
        <begin position="495"/>
        <end position="514"/>
    </location>
</feature>
<dbReference type="InterPro" id="IPR040256">
    <property type="entry name" value="At4g02000-like"/>
</dbReference>
<sequence>MGSQDSNVNSDGVPVDQDGTSLEYGGFGTDLPFAVAGDVFQEIMREQPLVEELQHIEANPVDDEGVGSERVRPSALSAIPVVVSDGEGSTDGEDFRFEDDRARIERDTVGRVMKAAFAVNKEERSELIALREMMMEVQSYLKRNGLSMADCEKEAHNDRVRFNGSIPSSAQFFVGRDEFGLPIFKSYETRKAEGETYLAEEAQLEGKATKSWVNVIKSNPPKHKKVNFNYCPLPSGIDVVEPPEEVLLKGAEKFKCCIVGHFTKGLSPVHRVQSIAKVAWGKKGLLEGTWYFDKRPLVVSNWSSAGGENVISELPVWFKLSNIPDCYWTEEGLGRLTSVLGQPLCADKLTSQFNLLPCARMCVQYKIGDPLPDRIKAVDFNSITREKSIVEVLVSYQQKPKVCSGCKSLGHLVSVCPTSIRKWFAKDLGQQNANDTHEATAKQTIEQTDDSNIANVEVITESDIEENTTVVEDMSQSEGWTTVISKWSKFSGLSPGLGSPFPDESPPLQILSRI</sequence>
<dbReference type="PANTHER" id="PTHR31286">
    <property type="entry name" value="GLYCINE-RICH CELL WALL STRUCTURAL PROTEIN 1.8-LIKE"/>
    <property type="match status" value="1"/>
</dbReference>
<accession>A0AAD8HVP5</accession>
<organism evidence="2 3">
    <name type="scientific">Heracleum sosnowskyi</name>
    <dbReference type="NCBI Taxonomy" id="360622"/>
    <lineage>
        <taxon>Eukaryota</taxon>
        <taxon>Viridiplantae</taxon>
        <taxon>Streptophyta</taxon>
        <taxon>Embryophyta</taxon>
        <taxon>Tracheophyta</taxon>
        <taxon>Spermatophyta</taxon>
        <taxon>Magnoliopsida</taxon>
        <taxon>eudicotyledons</taxon>
        <taxon>Gunneridae</taxon>
        <taxon>Pentapetalae</taxon>
        <taxon>asterids</taxon>
        <taxon>campanulids</taxon>
        <taxon>Apiales</taxon>
        <taxon>Apiaceae</taxon>
        <taxon>Apioideae</taxon>
        <taxon>apioid superclade</taxon>
        <taxon>Tordylieae</taxon>
        <taxon>Tordyliinae</taxon>
        <taxon>Heracleum</taxon>
    </lineage>
</organism>
<reference evidence="2" key="2">
    <citation type="submission" date="2023-05" db="EMBL/GenBank/DDBJ databases">
        <authorList>
            <person name="Schelkunov M.I."/>
        </authorList>
    </citation>
    <scope>NUCLEOTIDE SEQUENCE</scope>
    <source>
        <strain evidence="2">Hsosn_3</strain>
        <tissue evidence="2">Leaf</tissue>
    </source>
</reference>
<name>A0AAD8HVP5_9APIA</name>
<protein>
    <recommendedName>
        <fullName evidence="4">DUF4283 domain-containing protein</fullName>
    </recommendedName>
</protein>
<proteinExistence type="predicted"/>
<keyword evidence="3" id="KW-1185">Reference proteome</keyword>
<feature type="region of interest" description="Disordered" evidence="1">
    <location>
        <begin position="1"/>
        <end position="21"/>
    </location>
</feature>
<evidence type="ECO:0000313" key="2">
    <source>
        <dbReference type="EMBL" id="KAK1374347.1"/>
    </source>
</evidence>